<dbReference type="GO" id="GO:0008270">
    <property type="term" value="F:zinc ion binding"/>
    <property type="evidence" value="ECO:0007669"/>
    <property type="project" value="InterPro"/>
</dbReference>
<dbReference type="PANTHER" id="PTHR36206:SF16">
    <property type="entry name" value="TRANSCRIPTION FACTOR DOMAIN-CONTAINING PROTEIN-RELATED"/>
    <property type="match status" value="1"/>
</dbReference>
<dbReference type="SMART" id="SM00066">
    <property type="entry name" value="GAL4"/>
    <property type="match status" value="1"/>
</dbReference>
<dbReference type="AlphaFoldDB" id="A0A8T9B5C4"/>
<evidence type="ECO:0000313" key="8">
    <source>
        <dbReference type="EMBL" id="TVY13592.1"/>
    </source>
</evidence>
<evidence type="ECO:0000256" key="3">
    <source>
        <dbReference type="ARBA" id="ARBA00023015"/>
    </source>
</evidence>
<dbReference type="PROSITE" id="PS00463">
    <property type="entry name" value="ZN2_CY6_FUNGAL_1"/>
    <property type="match status" value="1"/>
</dbReference>
<dbReference type="Pfam" id="PF00172">
    <property type="entry name" value="Zn_clus"/>
    <property type="match status" value="1"/>
</dbReference>
<evidence type="ECO:0000256" key="4">
    <source>
        <dbReference type="ARBA" id="ARBA00023125"/>
    </source>
</evidence>
<reference evidence="8 9" key="1">
    <citation type="submission" date="2018-05" db="EMBL/GenBank/DDBJ databases">
        <title>Whole genome sequencing for identification of molecular markers to develop diagnostic detection tools for the regulated plant pathogen Lachnellula willkommii.</title>
        <authorList>
            <person name="Giroux E."/>
            <person name="Bilodeau G."/>
        </authorList>
    </citation>
    <scope>NUCLEOTIDE SEQUENCE [LARGE SCALE GENOMIC DNA]</scope>
    <source>
        <strain evidence="8 9">CBS 203.66</strain>
    </source>
</reference>
<evidence type="ECO:0000256" key="6">
    <source>
        <dbReference type="ARBA" id="ARBA00023242"/>
    </source>
</evidence>
<name>A0A8T9B5C4_9HELO</name>
<dbReference type="InterPro" id="IPR036864">
    <property type="entry name" value="Zn2-C6_fun-type_DNA-bd_sf"/>
</dbReference>
<dbReference type="EMBL" id="QGMF01000910">
    <property type="protein sequence ID" value="TVY13592.1"/>
    <property type="molecule type" value="Genomic_DNA"/>
</dbReference>
<dbReference type="Proteomes" id="UP000469559">
    <property type="component" value="Unassembled WGS sequence"/>
</dbReference>
<protein>
    <submittedName>
        <fullName evidence="8">Transcriptional regulatory protein moc3</fullName>
    </submittedName>
</protein>
<keyword evidence="2" id="KW-0862">Zinc</keyword>
<dbReference type="SUPFAM" id="SSF57701">
    <property type="entry name" value="Zn2/Cys6 DNA-binding domain"/>
    <property type="match status" value="1"/>
</dbReference>
<dbReference type="GO" id="GO:0000981">
    <property type="term" value="F:DNA-binding transcription factor activity, RNA polymerase II-specific"/>
    <property type="evidence" value="ECO:0007669"/>
    <property type="project" value="InterPro"/>
</dbReference>
<evidence type="ECO:0000256" key="2">
    <source>
        <dbReference type="ARBA" id="ARBA00022833"/>
    </source>
</evidence>
<keyword evidence="4" id="KW-0238">DNA-binding</keyword>
<accession>A0A8T9B5C4</accession>
<evidence type="ECO:0000259" key="7">
    <source>
        <dbReference type="PROSITE" id="PS50048"/>
    </source>
</evidence>
<dbReference type="InterPro" id="IPR001138">
    <property type="entry name" value="Zn2Cys6_DnaBD"/>
</dbReference>
<keyword evidence="1" id="KW-0479">Metal-binding</keyword>
<dbReference type="Gene3D" id="4.10.240.10">
    <property type="entry name" value="Zn(2)-C6 fungal-type DNA-binding domain"/>
    <property type="match status" value="1"/>
</dbReference>
<dbReference type="InterPro" id="IPR052360">
    <property type="entry name" value="Transcr_Regulatory_Proteins"/>
</dbReference>
<evidence type="ECO:0000256" key="1">
    <source>
        <dbReference type="ARBA" id="ARBA00022723"/>
    </source>
</evidence>
<evidence type="ECO:0000256" key="5">
    <source>
        <dbReference type="ARBA" id="ARBA00023163"/>
    </source>
</evidence>
<organism evidence="8 9">
    <name type="scientific">Lachnellula arida</name>
    <dbReference type="NCBI Taxonomy" id="1316785"/>
    <lineage>
        <taxon>Eukaryota</taxon>
        <taxon>Fungi</taxon>
        <taxon>Dikarya</taxon>
        <taxon>Ascomycota</taxon>
        <taxon>Pezizomycotina</taxon>
        <taxon>Leotiomycetes</taxon>
        <taxon>Helotiales</taxon>
        <taxon>Lachnaceae</taxon>
        <taxon>Lachnellula</taxon>
    </lineage>
</organism>
<evidence type="ECO:0000313" key="9">
    <source>
        <dbReference type="Proteomes" id="UP000469559"/>
    </source>
</evidence>
<dbReference type="OrthoDB" id="3598904at2759"/>
<sequence>MVSKFRNSGPKSRAGCITCKIRRVKCDETKPCCDKCVSTGRTCDGYKPPKELKVKKSKRSKNNPAAENMLPRDVEATSVTTYVPSLDLQASWPERRSFHYFRSRNLSSMPGNFEPYLWDNLVLQFCHVYPAVQQSLIALGAIYEEHERRGMGGRCSTPVRGALYEPVGGGVFLVLHCL</sequence>
<gene>
    <name evidence="8" type="primary">moc3_7</name>
    <name evidence="8" type="ORF">LARI1_G008655</name>
</gene>
<dbReference type="PROSITE" id="PS50048">
    <property type="entry name" value="ZN2_CY6_FUNGAL_2"/>
    <property type="match status" value="1"/>
</dbReference>
<keyword evidence="5" id="KW-0804">Transcription</keyword>
<proteinExistence type="predicted"/>
<keyword evidence="6" id="KW-0539">Nucleus</keyword>
<keyword evidence="9" id="KW-1185">Reference proteome</keyword>
<feature type="domain" description="Zn(2)-C6 fungal-type" evidence="7">
    <location>
        <begin position="15"/>
        <end position="43"/>
    </location>
</feature>
<comment type="caution">
    <text evidence="8">The sequence shown here is derived from an EMBL/GenBank/DDBJ whole genome shotgun (WGS) entry which is preliminary data.</text>
</comment>
<keyword evidence="3" id="KW-0805">Transcription regulation</keyword>
<dbReference type="PANTHER" id="PTHR36206">
    <property type="entry name" value="ASPERCRYPTIN BIOSYNTHESIS CLUSTER-SPECIFIC TRANSCRIPTION REGULATOR ATNN-RELATED"/>
    <property type="match status" value="1"/>
</dbReference>
<dbReference type="GO" id="GO:0003677">
    <property type="term" value="F:DNA binding"/>
    <property type="evidence" value="ECO:0007669"/>
    <property type="project" value="UniProtKB-KW"/>
</dbReference>